<name>A0A7Y3W4K6_9PROT</name>
<dbReference type="Pfam" id="PF00990">
    <property type="entry name" value="GGDEF"/>
    <property type="match status" value="1"/>
</dbReference>
<dbReference type="SUPFAM" id="SSF55785">
    <property type="entry name" value="PYP-like sensor domain (PAS domain)"/>
    <property type="match status" value="1"/>
</dbReference>
<dbReference type="NCBIfam" id="TIGR00254">
    <property type="entry name" value="GGDEF"/>
    <property type="match status" value="1"/>
</dbReference>
<gene>
    <name evidence="3" type="ORF">HK107_04350</name>
</gene>
<dbReference type="SUPFAM" id="SSF141868">
    <property type="entry name" value="EAL domain-like"/>
    <property type="match status" value="1"/>
</dbReference>
<dbReference type="Gene3D" id="3.20.20.450">
    <property type="entry name" value="EAL domain"/>
    <property type="match status" value="1"/>
</dbReference>
<protein>
    <submittedName>
        <fullName evidence="3">EAL domain-containing protein</fullName>
    </submittedName>
</protein>
<dbReference type="InterPro" id="IPR000014">
    <property type="entry name" value="PAS"/>
</dbReference>
<proteinExistence type="predicted"/>
<dbReference type="InterPro" id="IPR035919">
    <property type="entry name" value="EAL_sf"/>
</dbReference>
<dbReference type="PANTHER" id="PTHR33121:SF79">
    <property type="entry name" value="CYCLIC DI-GMP PHOSPHODIESTERASE PDED-RELATED"/>
    <property type="match status" value="1"/>
</dbReference>
<dbReference type="InterPro" id="IPR029787">
    <property type="entry name" value="Nucleotide_cyclase"/>
</dbReference>
<reference evidence="3 4" key="1">
    <citation type="submission" date="2020-05" db="EMBL/GenBank/DDBJ databases">
        <title>Parvularcula mediterraneae sp. nov., isolated from polypropylene straw from shallow seawater of the seashore of Laganas in Zakynthos island, Greece.</title>
        <authorList>
            <person name="Szabo I."/>
            <person name="Al-Omari J."/>
            <person name="Rado J."/>
            <person name="Szerdahelyi G.S."/>
        </authorList>
    </citation>
    <scope>NUCLEOTIDE SEQUENCE [LARGE SCALE GENOMIC DNA]</scope>
    <source>
        <strain evidence="3 4">ZS-1/3</strain>
    </source>
</reference>
<dbReference type="SMART" id="SM00267">
    <property type="entry name" value="GGDEF"/>
    <property type="match status" value="1"/>
</dbReference>
<dbReference type="InterPro" id="IPR043128">
    <property type="entry name" value="Rev_trsase/Diguanyl_cyclase"/>
</dbReference>
<dbReference type="InterPro" id="IPR000160">
    <property type="entry name" value="GGDEF_dom"/>
</dbReference>
<dbReference type="PROSITE" id="PS50883">
    <property type="entry name" value="EAL"/>
    <property type="match status" value="1"/>
</dbReference>
<accession>A0A7Y3W4K6</accession>
<dbReference type="AlphaFoldDB" id="A0A7Y3W4K6"/>
<dbReference type="PROSITE" id="PS50887">
    <property type="entry name" value="GGDEF"/>
    <property type="match status" value="1"/>
</dbReference>
<dbReference type="GO" id="GO:0071111">
    <property type="term" value="F:cyclic-guanylate-specific phosphodiesterase activity"/>
    <property type="evidence" value="ECO:0007669"/>
    <property type="project" value="InterPro"/>
</dbReference>
<keyword evidence="4" id="KW-1185">Reference proteome</keyword>
<dbReference type="Pfam" id="PF00563">
    <property type="entry name" value="EAL"/>
    <property type="match status" value="1"/>
</dbReference>
<dbReference type="CDD" id="cd01948">
    <property type="entry name" value="EAL"/>
    <property type="match status" value="1"/>
</dbReference>
<dbReference type="CDD" id="cd01949">
    <property type="entry name" value="GGDEF"/>
    <property type="match status" value="1"/>
</dbReference>
<dbReference type="Gene3D" id="3.30.70.270">
    <property type="match status" value="1"/>
</dbReference>
<evidence type="ECO:0000259" key="2">
    <source>
        <dbReference type="PROSITE" id="PS50887"/>
    </source>
</evidence>
<organism evidence="3 4">
    <name type="scientific">Parvularcula mediterranea</name>
    <dbReference type="NCBI Taxonomy" id="2732508"/>
    <lineage>
        <taxon>Bacteria</taxon>
        <taxon>Pseudomonadati</taxon>
        <taxon>Pseudomonadota</taxon>
        <taxon>Alphaproteobacteria</taxon>
        <taxon>Parvularculales</taxon>
        <taxon>Parvularculaceae</taxon>
        <taxon>Parvularcula</taxon>
    </lineage>
</organism>
<dbReference type="InterPro" id="IPR050706">
    <property type="entry name" value="Cyclic-di-GMP_PDE-like"/>
</dbReference>
<sequence length="570" mass="62047">MSSNTPFAVGPDTVRFALEASGQAMFEFDPESGVVAWADPAQAGDVLGLDGEATSESYDTLISQVAPEGAAQRQASISSARDGGSSYNVEFRVERPDGGFHWYEERGTWLKIGGQQRMVGVLRRIDAQKQREEQLAFMAAHDEMTGQLNRARTKEKIGAAIERAGDGRGSAFFLVGIDNVGGINVSFGFDAADQVIATIAHRLGSSLGDSCTIGRVAGTKFGILSEGRSPEEIRERAIEILNLVRQDVVKTRSGAVAASVCLGAVPLTGDIGNADIAMARAEAALDQARQSGPSSWSVFSDLTDPVSTRHRDTEMSDLILNALNDRRVHVAFQPIVTDVDAPWAKYECLIRLDSKDGEEISAPNFIAAAERLGLVHLLDRRVLELACVALNRNPDLQLAVNVSWETVKDPVWADGYTTHLRANSHIADRLTVELTETRIVDAIEASEEFVARIKSLGAKFALDDFGAGYTSFRNLKALDIDILKIDGSFITGLAQSRENQLFVRTLIDLARNFEMKTVAEWVDNDADARILKALGVDFLQGFYISKPVRRDEWTSREKPEAPSSDQSAAV</sequence>
<dbReference type="Proteomes" id="UP000536835">
    <property type="component" value="Unassembled WGS sequence"/>
</dbReference>
<evidence type="ECO:0000313" key="3">
    <source>
        <dbReference type="EMBL" id="NNU15548.1"/>
    </source>
</evidence>
<dbReference type="EMBL" id="JABFCX010000002">
    <property type="protein sequence ID" value="NNU15548.1"/>
    <property type="molecule type" value="Genomic_DNA"/>
</dbReference>
<dbReference type="RefSeq" id="WP_173197087.1">
    <property type="nucleotide sequence ID" value="NZ_JABFCX010000002.1"/>
</dbReference>
<comment type="caution">
    <text evidence="3">The sequence shown here is derived from an EMBL/GenBank/DDBJ whole genome shotgun (WGS) entry which is preliminary data.</text>
</comment>
<dbReference type="Gene3D" id="3.30.450.20">
    <property type="entry name" value="PAS domain"/>
    <property type="match status" value="1"/>
</dbReference>
<dbReference type="InterPro" id="IPR035965">
    <property type="entry name" value="PAS-like_dom_sf"/>
</dbReference>
<dbReference type="InterPro" id="IPR013655">
    <property type="entry name" value="PAS_fold_3"/>
</dbReference>
<dbReference type="CDD" id="cd00130">
    <property type="entry name" value="PAS"/>
    <property type="match status" value="1"/>
</dbReference>
<dbReference type="SMART" id="SM00052">
    <property type="entry name" value="EAL"/>
    <property type="match status" value="1"/>
</dbReference>
<dbReference type="SUPFAM" id="SSF55073">
    <property type="entry name" value="Nucleotide cyclase"/>
    <property type="match status" value="1"/>
</dbReference>
<evidence type="ECO:0000259" key="1">
    <source>
        <dbReference type="PROSITE" id="PS50883"/>
    </source>
</evidence>
<dbReference type="PANTHER" id="PTHR33121">
    <property type="entry name" value="CYCLIC DI-GMP PHOSPHODIESTERASE PDEF"/>
    <property type="match status" value="1"/>
</dbReference>
<dbReference type="InterPro" id="IPR001633">
    <property type="entry name" value="EAL_dom"/>
</dbReference>
<evidence type="ECO:0000313" key="4">
    <source>
        <dbReference type="Proteomes" id="UP000536835"/>
    </source>
</evidence>
<dbReference type="Pfam" id="PF08447">
    <property type="entry name" value="PAS_3"/>
    <property type="match status" value="1"/>
</dbReference>
<feature type="domain" description="EAL" evidence="1">
    <location>
        <begin position="312"/>
        <end position="561"/>
    </location>
</feature>
<feature type="domain" description="GGDEF" evidence="2">
    <location>
        <begin position="168"/>
        <end position="301"/>
    </location>
</feature>